<gene>
    <name evidence="3" type="ORF">IFR04_011684</name>
</gene>
<dbReference type="OrthoDB" id="4094614at2759"/>
<evidence type="ECO:0000256" key="2">
    <source>
        <dbReference type="SAM" id="SignalP"/>
    </source>
</evidence>
<name>A0A8H7T919_9HELO</name>
<dbReference type="Proteomes" id="UP000664132">
    <property type="component" value="Unassembled WGS sequence"/>
</dbReference>
<evidence type="ECO:0000313" key="3">
    <source>
        <dbReference type="EMBL" id="KAG4415186.1"/>
    </source>
</evidence>
<dbReference type="AlphaFoldDB" id="A0A8H7T919"/>
<sequence>MKYSAIILALATGSLAASYEYLPKNGTAYETVTLTAITTYCPYPTEPIVHPVASTVLYTSCPPEASSKSQAPHPEPPKSTGPAYSNPLTVVYPSATEKKQVGTASYTPTQPTYPTQFTGAAHANKVGSLMAGAAALAAFAL</sequence>
<evidence type="ECO:0000313" key="4">
    <source>
        <dbReference type="Proteomes" id="UP000664132"/>
    </source>
</evidence>
<comment type="caution">
    <text evidence="3">The sequence shown here is derived from an EMBL/GenBank/DDBJ whole genome shotgun (WGS) entry which is preliminary data.</text>
</comment>
<organism evidence="3 4">
    <name type="scientific">Cadophora malorum</name>
    <dbReference type="NCBI Taxonomy" id="108018"/>
    <lineage>
        <taxon>Eukaryota</taxon>
        <taxon>Fungi</taxon>
        <taxon>Dikarya</taxon>
        <taxon>Ascomycota</taxon>
        <taxon>Pezizomycotina</taxon>
        <taxon>Leotiomycetes</taxon>
        <taxon>Helotiales</taxon>
        <taxon>Ploettnerulaceae</taxon>
        <taxon>Cadophora</taxon>
    </lineage>
</organism>
<dbReference type="EMBL" id="JAFJYH010000232">
    <property type="protein sequence ID" value="KAG4415186.1"/>
    <property type="molecule type" value="Genomic_DNA"/>
</dbReference>
<evidence type="ECO:0000256" key="1">
    <source>
        <dbReference type="SAM" id="MobiDB-lite"/>
    </source>
</evidence>
<protein>
    <submittedName>
        <fullName evidence="3">Uncharacterized protein</fullName>
    </submittedName>
</protein>
<keyword evidence="4" id="KW-1185">Reference proteome</keyword>
<feature type="chain" id="PRO_5034448120" evidence="2">
    <location>
        <begin position="17"/>
        <end position="141"/>
    </location>
</feature>
<proteinExistence type="predicted"/>
<accession>A0A8H7T919</accession>
<reference evidence="3" key="1">
    <citation type="submission" date="2021-02" db="EMBL/GenBank/DDBJ databases">
        <title>Genome sequence Cadophora malorum strain M34.</title>
        <authorList>
            <person name="Stefanovic E."/>
            <person name="Vu D."/>
            <person name="Scully C."/>
            <person name="Dijksterhuis J."/>
            <person name="Roader J."/>
            <person name="Houbraken J."/>
        </authorList>
    </citation>
    <scope>NUCLEOTIDE SEQUENCE</scope>
    <source>
        <strain evidence="3">M34</strain>
    </source>
</reference>
<feature type="region of interest" description="Disordered" evidence="1">
    <location>
        <begin position="62"/>
        <end position="88"/>
    </location>
</feature>
<feature type="signal peptide" evidence="2">
    <location>
        <begin position="1"/>
        <end position="16"/>
    </location>
</feature>
<keyword evidence="2" id="KW-0732">Signal</keyword>